<evidence type="ECO:0000313" key="4">
    <source>
        <dbReference type="Proteomes" id="UP000030907"/>
    </source>
</evidence>
<dbReference type="SUPFAM" id="SSF56601">
    <property type="entry name" value="beta-lactamase/transpeptidase-like"/>
    <property type="match status" value="1"/>
</dbReference>
<reference evidence="3 4" key="1">
    <citation type="journal article" date="2015" name="Int. J. Syst. Evol. Microbiol.">
        <title>Description of Sphingopyxis fribergensis sp. nov. - a soil bacterium with the ability to degrade styrene and phenylacetic acid.</title>
        <authorList>
            <person name="Oelschlagel M."/>
            <person name="Ruckert C."/>
            <person name="Kalinowski J."/>
            <person name="Schmidt G."/>
            <person name="Schlomann M."/>
            <person name="Tischler D."/>
        </authorList>
    </citation>
    <scope>NUCLEOTIDE SEQUENCE [LARGE SCALE GENOMIC DNA]</scope>
    <source>
        <strain evidence="3 4">Kp5.2</strain>
    </source>
</reference>
<dbReference type="InterPro" id="IPR012338">
    <property type="entry name" value="Beta-lactam/transpept-like"/>
</dbReference>
<dbReference type="InterPro" id="IPR050789">
    <property type="entry name" value="Diverse_Enzym_Activities"/>
</dbReference>
<name>A0A0A7PEW4_9SPHN</name>
<dbReference type="KEGG" id="sphk:SKP52_08205"/>
<accession>A0A0A7PEW4</accession>
<evidence type="ECO:0000259" key="2">
    <source>
        <dbReference type="Pfam" id="PF00144"/>
    </source>
</evidence>
<dbReference type="PROSITE" id="PS51257">
    <property type="entry name" value="PROKAR_LIPOPROTEIN"/>
    <property type="match status" value="1"/>
</dbReference>
<dbReference type="STRING" id="1515612.SKP52_08205"/>
<organism evidence="3 4">
    <name type="scientific">Sphingopyxis fribergensis</name>
    <dbReference type="NCBI Taxonomy" id="1515612"/>
    <lineage>
        <taxon>Bacteria</taxon>
        <taxon>Pseudomonadati</taxon>
        <taxon>Pseudomonadota</taxon>
        <taxon>Alphaproteobacteria</taxon>
        <taxon>Sphingomonadales</taxon>
        <taxon>Sphingomonadaceae</taxon>
        <taxon>Sphingopyxis</taxon>
    </lineage>
</organism>
<feature type="signal peptide" evidence="1">
    <location>
        <begin position="1"/>
        <end position="25"/>
    </location>
</feature>
<evidence type="ECO:0000313" key="3">
    <source>
        <dbReference type="EMBL" id="AJA08560.1"/>
    </source>
</evidence>
<dbReference type="HOGENOM" id="CLU_045378_0_0_5"/>
<proteinExistence type="predicted"/>
<dbReference type="Pfam" id="PF00144">
    <property type="entry name" value="Beta-lactamase"/>
    <property type="match status" value="1"/>
</dbReference>
<dbReference type="RefSeq" id="WP_039580312.1">
    <property type="nucleotide sequence ID" value="NZ_CP009122.1"/>
</dbReference>
<dbReference type="Gene3D" id="3.40.710.10">
    <property type="entry name" value="DD-peptidase/beta-lactamase superfamily"/>
    <property type="match status" value="1"/>
</dbReference>
<dbReference type="OrthoDB" id="9814204at2"/>
<dbReference type="PANTHER" id="PTHR43283:SF7">
    <property type="entry name" value="BETA-LACTAMASE-RELATED DOMAIN-CONTAINING PROTEIN"/>
    <property type="match status" value="1"/>
</dbReference>
<keyword evidence="4" id="KW-1185">Reference proteome</keyword>
<gene>
    <name evidence="3" type="ORF">SKP52_08205</name>
</gene>
<dbReference type="AlphaFoldDB" id="A0A0A7PEW4"/>
<sequence length="345" mass="37046">MRQWPGLAAVAIAFALVGCAPVASGGASRPTASARDGAMRDLLDYARYQKTTGFVVMRGGKTLVEENWPAPADPTFAIFLYGKTDSGALLEDVASQQKSYIALLMAVAADKSLIDVDRPVSDYIGAGWSKATQEQEQRIRVIHILQMNSGLDEKFGYVAPAGTKFFYNTPVYAVSKSILTAASKLSLEQLTHDWLTGPSGMTETDWRQRPAALAGVGNNTALVTSPRDTARFGQMILNGGAASNGKRIVSASRLKALFAPSPSNLGYGRLWWLNGGEAVVRVDGRRSKGPLIPAAPADLVAAFGFLDRRLYVVPSLDLVVVRTGADAPDTDFDQQLWLRLVRALG</sequence>
<protein>
    <submittedName>
        <fullName evidence="3">Beta-lactamase</fullName>
    </submittedName>
</protein>
<evidence type="ECO:0000256" key="1">
    <source>
        <dbReference type="SAM" id="SignalP"/>
    </source>
</evidence>
<feature type="chain" id="PRO_5002042327" evidence="1">
    <location>
        <begin position="26"/>
        <end position="345"/>
    </location>
</feature>
<dbReference type="PANTHER" id="PTHR43283">
    <property type="entry name" value="BETA-LACTAMASE-RELATED"/>
    <property type="match status" value="1"/>
</dbReference>
<feature type="domain" description="Beta-lactamase-related" evidence="2">
    <location>
        <begin position="88"/>
        <end position="274"/>
    </location>
</feature>
<dbReference type="Proteomes" id="UP000030907">
    <property type="component" value="Chromosome"/>
</dbReference>
<keyword evidence="1" id="KW-0732">Signal</keyword>
<dbReference type="EMBL" id="CP009122">
    <property type="protein sequence ID" value="AJA08560.1"/>
    <property type="molecule type" value="Genomic_DNA"/>
</dbReference>
<dbReference type="InterPro" id="IPR001466">
    <property type="entry name" value="Beta-lactam-related"/>
</dbReference>